<dbReference type="Pfam" id="PF01078">
    <property type="entry name" value="Mg_chelatase"/>
    <property type="match status" value="1"/>
</dbReference>
<dbReference type="InterPro" id="IPR025158">
    <property type="entry name" value="Mg_chelat-rel_C"/>
</dbReference>
<dbReference type="SUPFAM" id="SSF54211">
    <property type="entry name" value="Ribosomal protein S5 domain 2-like"/>
    <property type="match status" value="1"/>
</dbReference>
<dbReference type="InterPro" id="IPR014721">
    <property type="entry name" value="Ribsml_uS5_D2-typ_fold_subgr"/>
</dbReference>
<dbReference type="SMART" id="SM00382">
    <property type="entry name" value="AAA"/>
    <property type="match status" value="1"/>
</dbReference>
<keyword evidence="5" id="KW-0378">Hydrolase</keyword>
<dbReference type="NCBIfam" id="NF007365">
    <property type="entry name" value="PRK09862.1"/>
    <property type="match status" value="1"/>
</dbReference>
<evidence type="ECO:0000256" key="1">
    <source>
        <dbReference type="ARBA" id="ARBA00006354"/>
    </source>
</evidence>
<keyword evidence="5" id="KW-0645">Protease</keyword>
<dbReference type="InterPro" id="IPR045006">
    <property type="entry name" value="CHLI-like"/>
</dbReference>
<proteinExistence type="inferred from homology"/>
<dbReference type="SUPFAM" id="SSF52540">
    <property type="entry name" value="P-loop containing nucleoside triphosphate hydrolases"/>
    <property type="match status" value="1"/>
</dbReference>
<feature type="domain" description="AAA+ ATPase" evidence="4">
    <location>
        <begin position="210"/>
        <end position="392"/>
    </location>
</feature>
<comment type="caution">
    <text evidence="5">The sequence shown here is derived from an EMBL/GenBank/DDBJ whole genome shotgun (WGS) entry which is preliminary data.</text>
</comment>
<dbReference type="AlphaFoldDB" id="A0A177N5Y2"/>
<evidence type="ECO:0000259" key="4">
    <source>
        <dbReference type="SMART" id="SM00382"/>
    </source>
</evidence>
<dbReference type="Gene3D" id="3.30.230.10">
    <property type="match status" value="1"/>
</dbReference>
<reference evidence="6" key="1">
    <citation type="submission" date="2016-03" db="EMBL/GenBank/DDBJ databases">
        <authorList>
            <person name="Heylen K."/>
            <person name="De Vos P."/>
            <person name="Vekeman B."/>
        </authorList>
    </citation>
    <scope>NUCLEOTIDE SEQUENCE [LARGE SCALE GENOMIC DNA]</scope>
    <source>
        <strain evidence="6">R-45383</strain>
    </source>
</reference>
<keyword evidence="3" id="KW-0067">ATP-binding</keyword>
<dbReference type="InterPro" id="IPR027417">
    <property type="entry name" value="P-loop_NTPase"/>
</dbReference>
<dbReference type="Proteomes" id="UP000077628">
    <property type="component" value="Unassembled WGS sequence"/>
</dbReference>
<dbReference type="EMBL" id="LUUK01000218">
    <property type="protein sequence ID" value="OAI12619.1"/>
    <property type="molecule type" value="Genomic_DNA"/>
</dbReference>
<dbReference type="PANTHER" id="PTHR32039">
    <property type="entry name" value="MAGNESIUM-CHELATASE SUBUNIT CHLI"/>
    <property type="match status" value="1"/>
</dbReference>
<keyword evidence="2" id="KW-0547">Nucleotide-binding</keyword>
<organism evidence="5 6">
    <name type="scientific">Methylomonas koyamae</name>
    <dbReference type="NCBI Taxonomy" id="702114"/>
    <lineage>
        <taxon>Bacteria</taxon>
        <taxon>Pseudomonadati</taxon>
        <taxon>Pseudomonadota</taxon>
        <taxon>Gammaproteobacteria</taxon>
        <taxon>Methylococcales</taxon>
        <taxon>Methylococcaceae</taxon>
        <taxon>Methylomonas</taxon>
    </lineage>
</organism>
<keyword evidence="6" id="KW-1185">Reference proteome</keyword>
<dbReference type="STRING" id="702114.A1355_14190"/>
<dbReference type="GO" id="GO:0006508">
    <property type="term" value="P:proteolysis"/>
    <property type="evidence" value="ECO:0007669"/>
    <property type="project" value="UniProtKB-KW"/>
</dbReference>
<evidence type="ECO:0000256" key="2">
    <source>
        <dbReference type="ARBA" id="ARBA00022741"/>
    </source>
</evidence>
<evidence type="ECO:0000256" key="3">
    <source>
        <dbReference type="ARBA" id="ARBA00022840"/>
    </source>
</evidence>
<dbReference type="InterPro" id="IPR003593">
    <property type="entry name" value="AAA+_ATPase"/>
</dbReference>
<dbReference type="InterPro" id="IPR001208">
    <property type="entry name" value="MCM_dom"/>
</dbReference>
<dbReference type="Pfam" id="PF13541">
    <property type="entry name" value="ChlI"/>
    <property type="match status" value="1"/>
</dbReference>
<dbReference type="PRINTS" id="PR01657">
    <property type="entry name" value="MCMFAMILY"/>
</dbReference>
<dbReference type="OrthoDB" id="9813147at2"/>
<protein>
    <submittedName>
        <fullName evidence="5">ATP-dependent protease</fullName>
    </submittedName>
</protein>
<dbReference type="Pfam" id="PF13335">
    <property type="entry name" value="Mg_chelatase_C"/>
    <property type="match status" value="1"/>
</dbReference>
<dbReference type="GO" id="GO:0003677">
    <property type="term" value="F:DNA binding"/>
    <property type="evidence" value="ECO:0007669"/>
    <property type="project" value="InterPro"/>
</dbReference>
<dbReference type="InterPro" id="IPR004482">
    <property type="entry name" value="Mg_chelat-rel"/>
</dbReference>
<accession>A0A177N5Y2</accession>
<dbReference type="InterPro" id="IPR000523">
    <property type="entry name" value="Mg_chelatse_chII-like_cat_dom"/>
</dbReference>
<dbReference type="InterPro" id="IPR020568">
    <property type="entry name" value="Ribosomal_Su5_D2-typ_SF"/>
</dbReference>
<comment type="similarity">
    <text evidence="1">Belongs to the Mg-chelatase subunits D/I family. ComM subfamily.</text>
</comment>
<dbReference type="GO" id="GO:0005524">
    <property type="term" value="F:ATP binding"/>
    <property type="evidence" value="ECO:0007669"/>
    <property type="project" value="UniProtKB-KW"/>
</dbReference>
<dbReference type="PANTHER" id="PTHR32039:SF7">
    <property type="entry name" value="COMPETENCE PROTEIN COMM"/>
    <property type="match status" value="1"/>
</dbReference>
<dbReference type="GO" id="GO:0008233">
    <property type="term" value="F:peptidase activity"/>
    <property type="evidence" value="ECO:0007669"/>
    <property type="project" value="UniProtKB-KW"/>
</dbReference>
<dbReference type="RefSeq" id="WP_064031396.1">
    <property type="nucleotide sequence ID" value="NZ_LUUK01000218.1"/>
</dbReference>
<dbReference type="Gene3D" id="3.40.50.300">
    <property type="entry name" value="P-loop containing nucleotide triphosphate hydrolases"/>
    <property type="match status" value="1"/>
</dbReference>
<evidence type="ECO:0000313" key="5">
    <source>
        <dbReference type="EMBL" id="OAI12619.1"/>
    </source>
</evidence>
<evidence type="ECO:0000313" key="6">
    <source>
        <dbReference type="Proteomes" id="UP000077628"/>
    </source>
</evidence>
<name>A0A177N5Y2_9GAMM</name>
<sequence length="509" mass="54300">MSLAVVYSRGRTGIDAPLVTVEVDVANGLPALNIVGLPETAVKESKDRVRGAIVNSQFEFPIARITVNLAPADLPKEGGRFDLAIALGILAASGQIPKTTLHEYECIGELALGGELRPIPGALPVAIHCRNAARQLILPVSCAAEASLIQDAALLPARTLLEICAHLTGRQAIDSASYAFGLPTAAFDIDFADVHGQFHVKRALEIAAAGAHNLLMLGPPGTGKSMLAARLPTILPELSEQQAQETAAIASVSDQGLDVGRWRQPPFRAPHHTASAAALVGGGSNPKPGEISLAHHGALFLDELPEFDRKVLEVLREPLETGHITISRANRQADFPARFQLIAAMNPCPCGYLGDSSGRCRCTSEQIARYRARVSGPLLDRIDMHLEVPRVPISVLREGASAGEERSEIIRGRVAAARSIAYSRCGKANSALSAAEVKRYCTLTDAGHRLLEQAMEKFGLSHRAYHRILKLARTIADLAGSNTIEIPHLSEAIGYRKLDRTRGGPNSGT</sequence>
<dbReference type="NCBIfam" id="TIGR00368">
    <property type="entry name" value="YifB family Mg chelatase-like AAA ATPase"/>
    <property type="match status" value="1"/>
</dbReference>
<gene>
    <name evidence="5" type="ORF">A1355_14190</name>
</gene>